<evidence type="ECO:0000313" key="4">
    <source>
        <dbReference type="Proteomes" id="UP000076959"/>
    </source>
</evidence>
<dbReference type="RefSeq" id="WP_063703985.1">
    <property type="nucleotide sequence ID" value="NZ_LUUB01000079.1"/>
</dbReference>
<name>A0A176YIQ9_9BRAD</name>
<dbReference type="AlphaFoldDB" id="A0A176YIQ9"/>
<evidence type="ECO:0000313" key="3">
    <source>
        <dbReference type="EMBL" id="OAF05709.1"/>
    </source>
</evidence>
<dbReference type="Proteomes" id="UP000076959">
    <property type="component" value="Unassembled WGS sequence"/>
</dbReference>
<protein>
    <submittedName>
        <fullName evidence="3">Uncharacterized protein</fullName>
    </submittedName>
</protein>
<sequence>MAVHVMTPEAEATSVQADAAASPRGPDLLGGAPLATIGIVMTAWIGGLIWLAIAILNWLAS</sequence>
<dbReference type="EMBL" id="LUUB01000079">
    <property type="protein sequence ID" value="OAF05709.1"/>
    <property type="molecule type" value="Genomic_DNA"/>
</dbReference>
<evidence type="ECO:0000256" key="1">
    <source>
        <dbReference type="SAM" id="MobiDB-lite"/>
    </source>
</evidence>
<organism evidence="3 4">
    <name type="scientific">Bradyrhizobium centrolobii</name>
    <dbReference type="NCBI Taxonomy" id="1505087"/>
    <lineage>
        <taxon>Bacteria</taxon>
        <taxon>Pseudomonadati</taxon>
        <taxon>Pseudomonadota</taxon>
        <taxon>Alphaproteobacteria</taxon>
        <taxon>Hyphomicrobiales</taxon>
        <taxon>Nitrobacteraceae</taxon>
        <taxon>Bradyrhizobium</taxon>
    </lineage>
</organism>
<keyword evidence="4" id="KW-1185">Reference proteome</keyword>
<feature type="region of interest" description="Disordered" evidence="1">
    <location>
        <begin position="1"/>
        <end position="23"/>
    </location>
</feature>
<comment type="caution">
    <text evidence="3">The sequence shown here is derived from an EMBL/GenBank/DDBJ whole genome shotgun (WGS) entry which is preliminary data.</text>
</comment>
<evidence type="ECO:0000256" key="2">
    <source>
        <dbReference type="SAM" id="Phobius"/>
    </source>
</evidence>
<accession>A0A176YIQ9</accession>
<reference evidence="3 4" key="1">
    <citation type="submission" date="2016-03" db="EMBL/GenBank/DDBJ databases">
        <title>Draft Genome Sequence of the Strain BR 10245 (Bradyrhizobium sp.) isolated from nodules of Centrolobium paraense.</title>
        <authorList>
            <person name="Simoes-Araujo J.L.Sr."/>
            <person name="Barauna A.C."/>
            <person name="Silva K."/>
            <person name="Zilli J.E."/>
        </authorList>
    </citation>
    <scope>NUCLEOTIDE SEQUENCE [LARGE SCALE GENOMIC DNA]</scope>
    <source>
        <strain evidence="3 4">BR 10245</strain>
    </source>
</reference>
<keyword evidence="2" id="KW-0472">Membrane</keyword>
<gene>
    <name evidence="3" type="ORF">AYJ54_02085</name>
</gene>
<proteinExistence type="predicted"/>
<keyword evidence="2" id="KW-0812">Transmembrane</keyword>
<keyword evidence="2" id="KW-1133">Transmembrane helix</keyword>
<feature type="transmembrane region" description="Helical" evidence="2">
    <location>
        <begin position="34"/>
        <end position="60"/>
    </location>
</feature>